<dbReference type="Proteomes" id="UP000004221">
    <property type="component" value="Unassembled WGS sequence"/>
</dbReference>
<proteinExistence type="inferred from homology"/>
<keyword evidence="6 7" id="KW-0472">Membrane</keyword>
<name>I4EKN8_9BACT</name>
<evidence type="ECO:0000256" key="4">
    <source>
        <dbReference type="ARBA" id="ARBA00022692"/>
    </source>
</evidence>
<protein>
    <recommendedName>
        <fullName evidence="10">Transglycosylase-associated protein</fullName>
    </recommendedName>
</protein>
<keyword evidence="9" id="KW-1185">Reference proteome</keyword>
<organism evidence="8 9">
    <name type="scientific">Nitrolancea hollandica Lb</name>
    <dbReference type="NCBI Taxonomy" id="1129897"/>
    <lineage>
        <taxon>Bacteria</taxon>
        <taxon>Pseudomonadati</taxon>
        <taxon>Thermomicrobiota</taxon>
        <taxon>Thermomicrobia</taxon>
        <taxon>Sphaerobacterales</taxon>
        <taxon>Sphaerobacterineae</taxon>
        <taxon>Sphaerobacteraceae</taxon>
        <taxon>Nitrolancea</taxon>
    </lineage>
</organism>
<accession>I4EKN8</accession>
<gene>
    <name evidence="8" type="ORF">NITHO_4710005</name>
</gene>
<evidence type="ECO:0000313" key="8">
    <source>
        <dbReference type="EMBL" id="CCF85250.1"/>
    </source>
</evidence>
<keyword evidence="3" id="KW-1003">Cell membrane</keyword>
<dbReference type="PANTHER" id="PTHR33884">
    <property type="entry name" value="UPF0410 PROTEIN YMGE"/>
    <property type="match status" value="1"/>
</dbReference>
<feature type="transmembrane region" description="Helical" evidence="7">
    <location>
        <begin position="27"/>
        <end position="45"/>
    </location>
</feature>
<evidence type="ECO:0000256" key="7">
    <source>
        <dbReference type="SAM" id="Phobius"/>
    </source>
</evidence>
<dbReference type="EMBL" id="CAGS01000414">
    <property type="protein sequence ID" value="CCF85250.1"/>
    <property type="molecule type" value="Genomic_DNA"/>
</dbReference>
<dbReference type="PANTHER" id="PTHR33884:SF3">
    <property type="entry name" value="UPF0410 PROTEIN YMGE"/>
    <property type="match status" value="1"/>
</dbReference>
<reference evidence="8 9" key="1">
    <citation type="journal article" date="2012" name="ISME J.">
        <title>Nitrification expanded: discovery, physiology and genomics of a nitrite-oxidizing bacterium from the phylum Chloroflexi.</title>
        <authorList>
            <person name="Sorokin D.Y."/>
            <person name="Lucker S."/>
            <person name="Vejmelkova D."/>
            <person name="Kostrikina N.A."/>
            <person name="Kleerebezem R."/>
            <person name="Rijpstra W.I."/>
            <person name="Damste J.S."/>
            <person name="Le Paslier D."/>
            <person name="Muyzer G."/>
            <person name="Wagner M."/>
            <person name="van Loosdrecht M.C."/>
            <person name="Daims H."/>
        </authorList>
    </citation>
    <scope>NUCLEOTIDE SEQUENCE [LARGE SCALE GENOMIC DNA]</scope>
    <source>
        <strain evidence="9">none</strain>
    </source>
</reference>
<dbReference type="RefSeq" id="WP_008480022.1">
    <property type="nucleotide sequence ID" value="NZ_CAGS01000414.1"/>
</dbReference>
<comment type="subcellular location">
    <subcellularLocation>
        <location evidence="1">Cell membrane</location>
        <topology evidence="1">Multi-pass membrane protein</topology>
    </subcellularLocation>
</comment>
<dbReference type="Pfam" id="PF04226">
    <property type="entry name" value="Transgly_assoc"/>
    <property type="match status" value="1"/>
</dbReference>
<sequence length="83" mass="8434">MSILGWIIIGGLAGWIASMLVGRREGCLTNIIVGIVGAVVGGFGYAELTGVPFIARFNLGTLVVAVLGAVIVLAVVGAISRRP</sequence>
<dbReference type="GO" id="GO:0005886">
    <property type="term" value="C:plasma membrane"/>
    <property type="evidence" value="ECO:0007669"/>
    <property type="project" value="UniProtKB-SubCell"/>
</dbReference>
<feature type="transmembrane region" description="Helical" evidence="7">
    <location>
        <begin position="6"/>
        <end position="22"/>
    </location>
</feature>
<comment type="similarity">
    <text evidence="2">Belongs to the UPF0410 family.</text>
</comment>
<evidence type="ECO:0000256" key="1">
    <source>
        <dbReference type="ARBA" id="ARBA00004651"/>
    </source>
</evidence>
<keyword evidence="4 7" id="KW-0812">Transmembrane</keyword>
<evidence type="ECO:0000256" key="2">
    <source>
        <dbReference type="ARBA" id="ARBA00011006"/>
    </source>
</evidence>
<evidence type="ECO:0000313" key="9">
    <source>
        <dbReference type="Proteomes" id="UP000004221"/>
    </source>
</evidence>
<evidence type="ECO:0000256" key="6">
    <source>
        <dbReference type="ARBA" id="ARBA00023136"/>
    </source>
</evidence>
<feature type="transmembrane region" description="Helical" evidence="7">
    <location>
        <begin position="57"/>
        <end position="79"/>
    </location>
</feature>
<comment type="caution">
    <text evidence="8">The sequence shown here is derived from an EMBL/GenBank/DDBJ whole genome shotgun (WGS) entry which is preliminary data.</text>
</comment>
<dbReference type="AlphaFoldDB" id="I4EKN8"/>
<dbReference type="InterPro" id="IPR007341">
    <property type="entry name" value="Transgly_assoc"/>
</dbReference>
<evidence type="ECO:0000256" key="3">
    <source>
        <dbReference type="ARBA" id="ARBA00022475"/>
    </source>
</evidence>
<evidence type="ECO:0008006" key="10">
    <source>
        <dbReference type="Google" id="ProtNLM"/>
    </source>
</evidence>
<evidence type="ECO:0000256" key="5">
    <source>
        <dbReference type="ARBA" id="ARBA00022989"/>
    </source>
</evidence>
<keyword evidence="5 7" id="KW-1133">Transmembrane helix</keyword>